<keyword evidence="2" id="KW-0560">Oxidoreductase</keyword>
<dbReference type="InterPro" id="IPR007138">
    <property type="entry name" value="ABM_dom"/>
</dbReference>
<dbReference type="InterPro" id="IPR011008">
    <property type="entry name" value="Dimeric_a/b-barrel"/>
</dbReference>
<dbReference type="OrthoDB" id="165368at2"/>
<evidence type="ECO:0000313" key="2">
    <source>
        <dbReference type="EMBL" id="AQZ61898.1"/>
    </source>
</evidence>
<accession>A0A1U9ZVD2</accession>
<evidence type="ECO:0000313" key="3">
    <source>
        <dbReference type="Proteomes" id="UP000190797"/>
    </source>
</evidence>
<keyword evidence="2" id="KW-0503">Monooxygenase</keyword>
<dbReference type="Gene3D" id="3.30.70.100">
    <property type="match status" value="1"/>
</dbReference>
<dbReference type="Proteomes" id="UP000190797">
    <property type="component" value="Chromosome"/>
</dbReference>
<feature type="domain" description="ABM" evidence="1">
    <location>
        <begin position="5"/>
        <end position="97"/>
    </location>
</feature>
<proteinExistence type="predicted"/>
<dbReference type="Pfam" id="PF03992">
    <property type="entry name" value="ABM"/>
    <property type="match status" value="1"/>
</dbReference>
<dbReference type="STRING" id="1909395.BKM31_10825"/>
<dbReference type="RefSeq" id="WP_080038034.1">
    <property type="nucleotide sequence ID" value="NZ_CP017717.1"/>
</dbReference>
<dbReference type="GO" id="GO:0004497">
    <property type="term" value="F:monooxygenase activity"/>
    <property type="evidence" value="ECO:0007669"/>
    <property type="project" value="UniProtKB-KW"/>
</dbReference>
<keyword evidence="3" id="KW-1185">Reference proteome</keyword>
<dbReference type="PROSITE" id="PS51725">
    <property type="entry name" value="ABM"/>
    <property type="match status" value="1"/>
</dbReference>
<reference evidence="3" key="1">
    <citation type="journal article" date="2017" name="Med. Chem. Commun.">
        <title>Nonomuraea sp. ATCC 55076 harbours the largest actinomycete chromosome to date and the kistamicin biosynthetic gene cluster.</title>
        <authorList>
            <person name="Nazari B."/>
            <person name="Forneris C.C."/>
            <person name="Gibson M.I."/>
            <person name="Moon K."/>
            <person name="Schramma K.R."/>
            <person name="Seyedsayamdost M.R."/>
        </authorList>
    </citation>
    <scope>NUCLEOTIDE SEQUENCE [LARGE SCALE GENOMIC DNA]</scope>
    <source>
        <strain evidence="3">ATCC 55076</strain>
    </source>
</reference>
<dbReference type="SUPFAM" id="SSF54909">
    <property type="entry name" value="Dimeric alpha+beta barrel"/>
    <property type="match status" value="1"/>
</dbReference>
<protein>
    <submittedName>
        <fullName evidence="2">Antibiotic biosynthesis monooxygenase</fullName>
    </submittedName>
</protein>
<sequence length="105" mass="11171">MDVRYGFSATLTARPGLGRQLTELLLSGLDEGSPAASEHCLVYLVSRSAADPDVVHVIEGWSSEEEHHRVFAGQAAQALVAQVRELVAAQSPYTDHVPVGGKAAF</sequence>
<dbReference type="KEGG" id="noa:BKM31_10825"/>
<name>A0A1U9ZVD2_9ACTN</name>
<evidence type="ECO:0000259" key="1">
    <source>
        <dbReference type="PROSITE" id="PS51725"/>
    </source>
</evidence>
<dbReference type="EMBL" id="CP017717">
    <property type="protein sequence ID" value="AQZ61898.1"/>
    <property type="molecule type" value="Genomic_DNA"/>
</dbReference>
<dbReference type="AlphaFoldDB" id="A0A1U9ZVD2"/>
<gene>
    <name evidence="2" type="ORF">BKM31_10825</name>
</gene>
<organism evidence="2 3">
    <name type="scientific">[Actinomadura] parvosata subsp. kistnae</name>
    <dbReference type="NCBI Taxonomy" id="1909395"/>
    <lineage>
        <taxon>Bacteria</taxon>
        <taxon>Bacillati</taxon>
        <taxon>Actinomycetota</taxon>
        <taxon>Actinomycetes</taxon>
        <taxon>Streptosporangiales</taxon>
        <taxon>Streptosporangiaceae</taxon>
        <taxon>Nonomuraea</taxon>
    </lineage>
</organism>